<keyword evidence="5" id="KW-1133">Transmembrane helix</keyword>
<dbReference type="InterPro" id="IPR033479">
    <property type="entry name" value="dCache_1"/>
</dbReference>
<evidence type="ECO:0000256" key="7">
    <source>
        <dbReference type="PROSITE-ProRule" id="PRU00284"/>
    </source>
</evidence>
<dbReference type="GO" id="GO:0006935">
    <property type="term" value="P:chemotaxis"/>
    <property type="evidence" value="ECO:0007669"/>
    <property type="project" value="UniProtKB-KW"/>
</dbReference>
<keyword evidence="3" id="KW-0145">Chemotaxis</keyword>
<dbReference type="Gene3D" id="3.30.450.20">
    <property type="entry name" value="PAS domain"/>
    <property type="match status" value="1"/>
</dbReference>
<dbReference type="SUPFAM" id="SSF58104">
    <property type="entry name" value="Methyl-accepting chemotaxis protein (MCP) signaling domain"/>
    <property type="match status" value="1"/>
</dbReference>
<dbReference type="PANTHER" id="PTHR43531:SF11">
    <property type="entry name" value="METHYL-ACCEPTING CHEMOTAXIS PROTEIN 3"/>
    <property type="match status" value="1"/>
</dbReference>
<keyword evidence="4" id="KW-0812">Transmembrane</keyword>
<dbReference type="PATRIC" id="fig|1237085.11.peg.974"/>
<dbReference type="InterPro" id="IPR004090">
    <property type="entry name" value="Chemotax_Me-accpt_rcpt"/>
</dbReference>
<dbReference type="HOGENOM" id="CLU_047366_0_0_2"/>
<dbReference type="BioCyc" id="CNIT1237085:G1324-1021-MONOMER"/>
<dbReference type="PROSITE" id="PS50111">
    <property type="entry name" value="CHEMOTAXIS_TRANSDUC_2"/>
    <property type="match status" value="1"/>
</dbReference>
<evidence type="ECO:0000313" key="10">
    <source>
        <dbReference type="Proteomes" id="UP000008037"/>
    </source>
</evidence>
<dbReference type="GO" id="GO:0007165">
    <property type="term" value="P:signal transduction"/>
    <property type="evidence" value="ECO:0007669"/>
    <property type="project" value="UniProtKB-KW"/>
</dbReference>
<protein>
    <submittedName>
        <fullName evidence="9">Putative methyl-accepting chemotaxis protein</fullName>
    </submittedName>
</protein>
<dbReference type="Gene3D" id="1.10.287.950">
    <property type="entry name" value="Methyl-accepting chemotaxis protein"/>
    <property type="match status" value="1"/>
</dbReference>
<comment type="subcellular location">
    <subcellularLocation>
        <location evidence="1">Cell membrane</location>
        <topology evidence="1">Multi-pass membrane protein</topology>
    </subcellularLocation>
</comment>
<keyword evidence="10" id="KW-1185">Reference proteome</keyword>
<evidence type="ECO:0000313" key="9">
    <source>
        <dbReference type="EMBL" id="AFU57965.1"/>
    </source>
</evidence>
<gene>
    <name evidence="9" type="ordered locus">Ngar_c10230</name>
</gene>
<dbReference type="GO" id="GO:0005886">
    <property type="term" value="C:plasma membrane"/>
    <property type="evidence" value="ECO:0007669"/>
    <property type="project" value="UniProtKB-SubCell"/>
</dbReference>
<proteinExistence type="predicted"/>
<evidence type="ECO:0000259" key="8">
    <source>
        <dbReference type="PROSITE" id="PS50111"/>
    </source>
</evidence>
<sequence length="396" mass="44087">MVPVARQTIMVGQCTDFTLLACKEGSKAMTLQQNTNEQEEIKSSFSLEKVAELTEILAQKTEAAINQIDRINGETQVLSINALIEASRAGEVGKTFSVVAEEMSKLSKKIEDTTEHLRRESMSTMAEMGEIIKKQITSIRGIRLSDLALVNIDLIDRSLYERSCDVRWWAKDSSLTSALADKNNKDAIAFASKRLGVILDSYTVYFDLVLCDSAGNVIANGRPNQYASLGKNQSETAWFKSALEATKDGFGFQTVHRCPLVNNQLTVIFSCSVHDQTEEDRVIGVLGVIFNWEALAQKIIEDTPLNEEERANSRICIIDSDGLILADSRRKMLESRIQFSGMETLLAEKKGFVITTYENGECCIAHAFSPGYETYASGWHSLIIQKLPKKSDSKQR</sequence>
<evidence type="ECO:0000256" key="1">
    <source>
        <dbReference type="ARBA" id="ARBA00004651"/>
    </source>
</evidence>
<dbReference type="Pfam" id="PF02743">
    <property type="entry name" value="dCache_1"/>
    <property type="match status" value="1"/>
</dbReference>
<organism evidence="9 10">
    <name type="scientific">Nitrososphaera gargensis (strain Ga9.2)</name>
    <dbReference type="NCBI Taxonomy" id="1237085"/>
    <lineage>
        <taxon>Archaea</taxon>
        <taxon>Nitrososphaerota</taxon>
        <taxon>Nitrososphaeria</taxon>
        <taxon>Nitrososphaerales</taxon>
        <taxon>Nitrososphaeraceae</taxon>
        <taxon>Nitrososphaera</taxon>
    </lineage>
</organism>
<dbReference type="EMBL" id="CP002408">
    <property type="protein sequence ID" value="AFU57965.1"/>
    <property type="molecule type" value="Genomic_DNA"/>
</dbReference>
<dbReference type="Pfam" id="PF00015">
    <property type="entry name" value="MCPsignal"/>
    <property type="match status" value="1"/>
</dbReference>
<evidence type="ECO:0000256" key="2">
    <source>
        <dbReference type="ARBA" id="ARBA00022475"/>
    </source>
</evidence>
<accession>K0IDY2</accession>
<evidence type="ECO:0000256" key="4">
    <source>
        <dbReference type="ARBA" id="ARBA00022692"/>
    </source>
</evidence>
<dbReference type="PANTHER" id="PTHR43531">
    <property type="entry name" value="PROTEIN ICFG"/>
    <property type="match status" value="1"/>
</dbReference>
<keyword evidence="7" id="KW-0807">Transducer</keyword>
<evidence type="ECO:0000256" key="6">
    <source>
        <dbReference type="ARBA" id="ARBA00023136"/>
    </source>
</evidence>
<dbReference type="KEGG" id="nga:Ngar_c10230"/>
<evidence type="ECO:0000256" key="3">
    <source>
        <dbReference type="ARBA" id="ARBA00022500"/>
    </source>
</evidence>
<dbReference type="Proteomes" id="UP000008037">
    <property type="component" value="Chromosome"/>
</dbReference>
<dbReference type="PRINTS" id="PR00260">
    <property type="entry name" value="CHEMTRNSDUCR"/>
</dbReference>
<dbReference type="InterPro" id="IPR004089">
    <property type="entry name" value="MCPsignal_dom"/>
</dbReference>
<keyword evidence="6" id="KW-0472">Membrane</keyword>
<dbReference type="InParanoid" id="K0IDY2"/>
<evidence type="ECO:0000256" key="5">
    <source>
        <dbReference type="ARBA" id="ARBA00022989"/>
    </source>
</evidence>
<dbReference type="InterPro" id="IPR051310">
    <property type="entry name" value="MCP_chemotaxis"/>
</dbReference>
<dbReference type="GO" id="GO:0004888">
    <property type="term" value="F:transmembrane signaling receptor activity"/>
    <property type="evidence" value="ECO:0007669"/>
    <property type="project" value="InterPro"/>
</dbReference>
<dbReference type="AlphaFoldDB" id="K0IDY2"/>
<name>K0IDY2_NITGG</name>
<dbReference type="STRING" id="1237085.Ngar_c10230"/>
<keyword evidence="2" id="KW-1003">Cell membrane</keyword>
<feature type="domain" description="Methyl-accepting transducer" evidence="8">
    <location>
        <begin position="58"/>
        <end position="118"/>
    </location>
</feature>
<reference evidence="9 10" key="1">
    <citation type="journal article" date="2012" name="Environ. Microbiol.">
        <title>The genome of the ammonia-oxidizing Candidatus Nitrososphaera gargensis: insights into metabolic versatility and environmental adaptations.</title>
        <authorList>
            <person name="Spang A."/>
            <person name="Poehlein A."/>
            <person name="Offre P."/>
            <person name="Zumbragel S."/>
            <person name="Haider S."/>
            <person name="Rychlik N."/>
            <person name="Nowka B."/>
            <person name="Schmeisser C."/>
            <person name="Lebedeva E.V."/>
            <person name="Rattei T."/>
            <person name="Bohm C."/>
            <person name="Schmid M."/>
            <person name="Galushko A."/>
            <person name="Hatzenpichler R."/>
            <person name="Weinmaier T."/>
            <person name="Daniel R."/>
            <person name="Schleper C."/>
            <person name="Spieck E."/>
            <person name="Streit W."/>
            <person name="Wagner M."/>
        </authorList>
    </citation>
    <scope>NUCLEOTIDE SEQUENCE [LARGE SCALE GENOMIC DNA]</scope>
    <source>
        <strain evidence="10">Ga9.2</strain>
    </source>
</reference>